<evidence type="ECO:0000313" key="1">
    <source>
        <dbReference type="EMBL" id="KKK52025.1"/>
    </source>
</evidence>
<reference evidence="1" key="1">
    <citation type="journal article" date="2015" name="Nature">
        <title>Complex archaea that bridge the gap between prokaryotes and eukaryotes.</title>
        <authorList>
            <person name="Spang A."/>
            <person name="Saw J.H."/>
            <person name="Jorgensen S.L."/>
            <person name="Zaremba-Niedzwiedzka K."/>
            <person name="Martijn J."/>
            <person name="Lind A.E."/>
            <person name="van Eijk R."/>
            <person name="Schleper C."/>
            <person name="Guy L."/>
            <person name="Ettema T.J."/>
        </authorList>
    </citation>
    <scope>NUCLEOTIDE SEQUENCE</scope>
</reference>
<dbReference type="AlphaFoldDB" id="A0A0F8WUE2"/>
<proteinExistence type="predicted"/>
<organism evidence="1">
    <name type="scientific">marine sediment metagenome</name>
    <dbReference type="NCBI Taxonomy" id="412755"/>
    <lineage>
        <taxon>unclassified sequences</taxon>
        <taxon>metagenomes</taxon>
        <taxon>ecological metagenomes</taxon>
    </lineage>
</organism>
<name>A0A0F8WUE2_9ZZZZ</name>
<comment type="caution">
    <text evidence="1">The sequence shown here is derived from an EMBL/GenBank/DDBJ whole genome shotgun (WGS) entry which is preliminary data.</text>
</comment>
<protein>
    <submittedName>
        <fullName evidence="1">Uncharacterized protein</fullName>
    </submittedName>
</protein>
<dbReference type="EMBL" id="LAZR01067225">
    <property type="protein sequence ID" value="KKK52025.1"/>
    <property type="molecule type" value="Genomic_DNA"/>
</dbReference>
<sequence length="56" mass="6503">MFIRWFWCLNCDGTHDDLKTGLIIPHKMPFKGERVRKRKCKSCGGDGATYRSLQEA</sequence>
<gene>
    <name evidence="1" type="ORF">LCGC14_3109070</name>
</gene>
<accession>A0A0F8WUE2</accession>